<organism evidence="1 2">
    <name type="scientific">Dendrobium thyrsiflorum</name>
    <name type="common">Pinecone-like raceme dendrobium</name>
    <name type="synonym">Orchid</name>
    <dbReference type="NCBI Taxonomy" id="117978"/>
    <lineage>
        <taxon>Eukaryota</taxon>
        <taxon>Viridiplantae</taxon>
        <taxon>Streptophyta</taxon>
        <taxon>Embryophyta</taxon>
        <taxon>Tracheophyta</taxon>
        <taxon>Spermatophyta</taxon>
        <taxon>Magnoliopsida</taxon>
        <taxon>Liliopsida</taxon>
        <taxon>Asparagales</taxon>
        <taxon>Orchidaceae</taxon>
        <taxon>Epidendroideae</taxon>
        <taxon>Malaxideae</taxon>
        <taxon>Dendrobiinae</taxon>
        <taxon>Dendrobium</taxon>
    </lineage>
</organism>
<accession>A0ABD0V736</accession>
<name>A0ABD0V736_DENTH</name>
<comment type="caution">
    <text evidence="1">The sequence shown here is derived from an EMBL/GenBank/DDBJ whole genome shotgun (WGS) entry which is preliminary data.</text>
</comment>
<dbReference type="EMBL" id="JANQDX010000009">
    <property type="protein sequence ID" value="KAL0918352.1"/>
    <property type="molecule type" value="Genomic_DNA"/>
</dbReference>
<dbReference type="AlphaFoldDB" id="A0ABD0V736"/>
<keyword evidence="2" id="KW-1185">Reference proteome</keyword>
<reference evidence="1 2" key="1">
    <citation type="journal article" date="2024" name="Plant Biotechnol. J.">
        <title>Dendrobium thyrsiflorum genome and its molecular insights into genes involved in important horticultural traits.</title>
        <authorList>
            <person name="Chen B."/>
            <person name="Wang J.Y."/>
            <person name="Zheng P.J."/>
            <person name="Li K.L."/>
            <person name="Liang Y.M."/>
            <person name="Chen X.F."/>
            <person name="Zhang C."/>
            <person name="Zhao X."/>
            <person name="He X."/>
            <person name="Zhang G.Q."/>
            <person name="Liu Z.J."/>
            <person name="Xu Q."/>
        </authorList>
    </citation>
    <scope>NUCLEOTIDE SEQUENCE [LARGE SCALE GENOMIC DNA]</scope>
    <source>
        <strain evidence="1">GZMU011</strain>
    </source>
</reference>
<protein>
    <submittedName>
        <fullName evidence="1">Uncharacterized protein</fullName>
    </submittedName>
</protein>
<sequence>MAMEEGGTSWKGLQDAINYSSPGVLAGGCDVCPSTSVAEGLVIEKNAGGGNVCVDSITNDLCVAGNCGDQVVGEVPAGMLVSLGDSVAGLAGPLLANCSVEQVSIPVAGVVVPVVPEVNDPSFEISGPSVVVELPSGLPPPRQVSCPVAGVFVPVVPEVVAPSFENAELSVVVDLTSGLPPSDHLCQADMVNIPITVVSNDELKSRMTWSMNNSVLVQSNWLDIDDPISTTTAADNEDFAVHIDDDLYSLMAQFSERLHGIRAL</sequence>
<evidence type="ECO:0000313" key="2">
    <source>
        <dbReference type="Proteomes" id="UP001552299"/>
    </source>
</evidence>
<proteinExistence type="predicted"/>
<gene>
    <name evidence="1" type="ORF">M5K25_010358</name>
</gene>
<dbReference type="Proteomes" id="UP001552299">
    <property type="component" value="Unassembled WGS sequence"/>
</dbReference>
<evidence type="ECO:0000313" key="1">
    <source>
        <dbReference type="EMBL" id="KAL0918352.1"/>
    </source>
</evidence>